<feature type="binding site" evidence="4">
    <location>
        <position position="34"/>
    </location>
    <ligand>
        <name>NAD(+)</name>
        <dbReference type="ChEBI" id="CHEBI:57540"/>
    </ligand>
</feature>
<dbReference type="Pfam" id="PF02146">
    <property type="entry name" value="SIR2"/>
    <property type="match status" value="1"/>
</dbReference>
<dbReference type="Gene3D" id="3.30.1600.10">
    <property type="entry name" value="SIR2/SIRT2 'Small Domain"/>
    <property type="match status" value="1"/>
</dbReference>
<keyword evidence="3 4" id="KW-0520">NAD</keyword>
<dbReference type="EMBL" id="JANFZH010000001">
    <property type="protein sequence ID" value="MCQ4838400.1"/>
    <property type="molecule type" value="Genomic_DNA"/>
</dbReference>
<feature type="binding site" evidence="4">
    <location>
        <position position="106"/>
    </location>
    <ligand>
        <name>NAD(+)</name>
        <dbReference type="ChEBI" id="CHEBI:57540"/>
    </ligand>
</feature>
<feature type="binding site" evidence="4">
    <location>
        <position position="190"/>
    </location>
    <ligand>
        <name>NAD(+)</name>
        <dbReference type="ChEBI" id="CHEBI:57540"/>
    </ligand>
</feature>
<proteinExistence type="inferred from homology"/>
<dbReference type="InterPro" id="IPR029035">
    <property type="entry name" value="DHS-like_NAD/FAD-binding_dom"/>
</dbReference>
<feature type="binding site" evidence="4">
    <location>
        <position position="121"/>
    </location>
    <ligand>
        <name>NAD(+)</name>
        <dbReference type="ChEBI" id="CHEBI:57540"/>
    </ligand>
</feature>
<feature type="binding site" evidence="4 5">
    <location>
        <position position="132"/>
    </location>
    <ligand>
        <name>Zn(2+)</name>
        <dbReference type="ChEBI" id="CHEBI:29105"/>
    </ligand>
</feature>
<dbReference type="InterPro" id="IPR026590">
    <property type="entry name" value="Ssirtuin_cat_dom"/>
</dbReference>
<evidence type="ECO:0000256" key="2">
    <source>
        <dbReference type="ARBA" id="ARBA00022679"/>
    </source>
</evidence>
<comment type="function">
    <text evidence="4">NAD-dependent protein deacetylase which modulates the activities of several enzymes which are inactive in their acetylated form.</text>
</comment>
<keyword evidence="8" id="KW-1185">Reference proteome</keyword>
<evidence type="ECO:0000256" key="4">
    <source>
        <dbReference type="HAMAP-Rule" id="MF_01968"/>
    </source>
</evidence>
<feature type="binding site" evidence="4">
    <location>
        <position position="105"/>
    </location>
    <ligand>
        <name>NAD(+)</name>
        <dbReference type="ChEBI" id="CHEBI:57540"/>
    </ligand>
</feature>
<dbReference type="PROSITE" id="PS50305">
    <property type="entry name" value="SIRTUIN"/>
    <property type="match status" value="1"/>
</dbReference>
<comment type="subcellular location">
    <subcellularLocation>
        <location evidence="4">Cytoplasm</location>
    </subcellularLocation>
</comment>
<dbReference type="InterPro" id="IPR028628">
    <property type="entry name" value="Sirtuin_class_U"/>
</dbReference>
<dbReference type="Gene3D" id="3.40.50.1220">
    <property type="entry name" value="TPP-binding domain"/>
    <property type="match status" value="1"/>
</dbReference>
<evidence type="ECO:0000256" key="3">
    <source>
        <dbReference type="ARBA" id="ARBA00023027"/>
    </source>
</evidence>
<dbReference type="NCBIfam" id="NF001753">
    <property type="entry name" value="PRK00481.1-3"/>
    <property type="match status" value="1"/>
</dbReference>
<protein>
    <recommendedName>
        <fullName evidence="4">NAD-dependent protein deacetylase</fullName>
        <ecNumber evidence="4">2.3.1.286</ecNumber>
    </recommendedName>
    <alternativeName>
        <fullName evidence="4">Regulatory protein SIR2 homolog</fullName>
    </alternativeName>
</protein>
<feature type="active site" description="Proton acceptor" evidence="4 5">
    <location>
        <position position="121"/>
    </location>
</feature>
<keyword evidence="4 5" id="KW-0479">Metal-binding</keyword>
<comment type="cofactor">
    <cofactor evidence="4">
        <name>Zn(2+)</name>
        <dbReference type="ChEBI" id="CHEBI:29105"/>
    </cofactor>
    <text evidence="4">Binds 1 zinc ion per subunit.</text>
</comment>
<feature type="binding site" evidence="4">
    <location>
        <position position="23"/>
    </location>
    <ligand>
        <name>NAD(+)</name>
        <dbReference type="ChEBI" id="CHEBI:57540"/>
    </ligand>
</feature>
<gene>
    <name evidence="4" type="primary">cobB</name>
    <name evidence="7" type="ORF">NE695_00550</name>
</gene>
<dbReference type="InterPro" id="IPR050134">
    <property type="entry name" value="NAD-dep_sirtuin_deacylases"/>
</dbReference>
<evidence type="ECO:0000313" key="8">
    <source>
        <dbReference type="Proteomes" id="UP001524473"/>
    </source>
</evidence>
<comment type="caution">
    <text evidence="7">The sequence shown here is derived from an EMBL/GenBank/DDBJ whole genome shotgun (WGS) entry which is preliminary data.</text>
</comment>
<dbReference type="InterPro" id="IPR003000">
    <property type="entry name" value="Sirtuin"/>
</dbReference>
<keyword evidence="7" id="KW-0012">Acyltransferase</keyword>
<keyword evidence="1 4" id="KW-0963">Cytoplasm</keyword>
<feature type="binding site" evidence="4">
    <location>
        <position position="105"/>
    </location>
    <ligand>
        <name>nicotinamide</name>
        <dbReference type="ChEBI" id="CHEBI:17154"/>
    </ligand>
</feature>
<comment type="catalytic activity">
    <reaction evidence="4">
        <text>N(6)-acetyl-L-lysyl-[protein] + NAD(+) + H2O = 2''-O-acetyl-ADP-D-ribose + nicotinamide + L-lysyl-[protein]</text>
        <dbReference type="Rhea" id="RHEA:43636"/>
        <dbReference type="Rhea" id="RHEA-COMP:9752"/>
        <dbReference type="Rhea" id="RHEA-COMP:10731"/>
        <dbReference type="ChEBI" id="CHEBI:15377"/>
        <dbReference type="ChEBI" id="CHEBI:17154"/>
        <dbReference type="ChEBI" id="CHEBI:29969"/>
        <dbReference type="ChEBI" id="CHEBI:57540"/>
        <dbReference type="ChEBI" id="CHEBI:61930"/>
        <dbReference type="ChEBI" id="CHEBI:83767"/>
        <dbReference type="EC" id="2.3.1.286"/>
    </reaction>
</comment>
<reference evidence="7 8" key="1">
    <citation type="submission" date="2022-06" db="EMBL/GenBank/DDBJ databases">
        <title>Isolation of gut microbiota from human fecal samples.</title>
        <authorList>
            <person name="Pamer E.G."/>
            <person name="Barat B."/>
            <person name="Waligurski E."/>
            <person name="Medina S."/>
            <person name="Paddock L."/>
            <person name="Mostad J."/>
        </authorList>
    </citation>
    <scope>NUCLEOTIDE SEQUENCE [LARGE SCALE GENOMIC DNA]</scope>
    <source>
        <strain evidence="7 8">DFI.9.73</strain>
    </source>
</reference>
<comment type="caution">
    <text evidence="4">Lacks conserved residue(s) required for the propagation of feature annotation.</text>
</comment>
<dbReference type="PANTHER" id="PTHR11085:SF4">
    <property type="entry name" value="NAD-DEPENDENT PROTEIN DEACYLASE"/>
    <property type="match status" value="1"/>
</dbReference>
<evidence type="ECO:0000313" key="7">
    <source>
        <dbReference type="EMBL" id="MCQ4838400.1"/>
    </source>
</evidence>
<keyword evidence="2 4" id="KW-0808">Transferase</keyword>
<dbReference type="PANTHER" id="PTHR11085">
    <property type="entry name" value="NAD-DEPENDENT PROTEIN DEACYLASE SIRTUIN-5, MITOCHONDRIAL-RELATED"/>
    <property type="match status" value="1"/>
</dbReference>
<evidence type="ECO:0000256" key="1">
    <source>
        <dbReference type="ARBA" id="ARBA00022490"/>
    </source>
</evidence>
<organism evidence="7 8">
    <name type="scientific">Neglectibacter timonensis</name>
    <dbReference type="NCBI Taxonomy" id="1776382"/>
    <lineage>
        <taxon>Bacteria</taxon>
        <taxon>Bacillati</taxon>
        <taxon>Bacillota</taxon>
        <taxon>Clostridia</taxon>
        <taxon>Eubacteriales</taxon>
        <taxon>Oscillospiraceae</taxon>
        <taxon>Neglectibacter</taxon>
    </lineage>
</organism>
<name>A0ABT1RUT5_9FIRM</name>
<keyword evidence="4 5" id="KW-0862">Zinc</keyword>
<evidence type="ECO:0000256" key="5">
    <source>
        <dbReference type="PROSITE-ProRule" id="PRU00236"/>
    </source>
</evidence>
<feature type="binding site" evidence="4">
    <location>
        <position position="27"/>
    </location>
    <ligand>
        <name>NAD(+)</name>
        <dbReference type="ChEBI" id="CHEBI:57540"/>
    </ligand>
</feature>
<dbReference type="EC" id="2.3.1.286" evidence="4"/>
<dbReference type="NCBIfam" id="NF001752">
    <property type="entry name" value="PRK00481.1-1"/>
    <property type="match status" value="1"/>
</dbReference>
<comment type="similarity">
    <text evidence="4">Belongs to the sirtuin family. Class U subfamily.</text>
</comment>
<dbReference type="CDD" id="cd01407">
    <property type="entry name" value="SIR2-fam"/>
    <property type="match status" value="1"/>
</dbReference>
<feature type="binding site" evidence="4 5">
    <location>
        <position position="152"/>
    </location>
    <ligand>
        <name>Zn(2+)</name>
        <dbReference type="ChEBI" id="CHEBI:29105"/>
    </ligand>
</feature>
<sequence length="242" mass="27062">MDAVKQLKTWIGESGNTIFLGGAGVSTASGIPDFRSAHGLYMQKKQGISYEEMLSHHYFERHTEEFYEFLRHVMLYPEAKPNKAHYALAKLEQRGKLRAIITQNIDGLHQMAGSRNVIELHGNENRYFCLSCGKRYDMQWVLGYEGVPRCSCGGLVRPDVVLYGETLNEQDLARAVRYAEEAELMVVGGTSLVVYPVAGLVNYLSPQAKLVILNREETPYDGKANLVIRGDLCEALAAVSKE</sequence>
<accession>A0ABT1RUT5</accession>
<dbReference type="GO" id="GO:0034979">
    <property type="term" value="F:NAD-dependent protein lysine deacetylase activity"/>
    <property type="evidence" value="ECO:0007669"/>
    <property type="project" value="UniProtKB-EC"/>
</dbReference>
<feature type="binding site" evidence="4 5">
    <location>
        <position position="129"/>
    </location>
    <ligand>
        <name>Zn(2+)</name>
        <dbReference type="ChEBI" id="CHEBI:29105"/>
    </ligand>
</feature>
<dbReference type="SUPFAM" id="SSF52467">
    <property type="entry name" value="DHS-like NAD/FAD-binding domain"/>
    <property type="match status" value="1"/>
</dbReference>
<dbReference type="HAMAP" id="MF_01968">
    <property type="entry name" value="Sirtuin_ClassU"/>
    <property type="match status" value="1"/>
</dbReference>
<feature type="binding site" evidence="4">
    <location>
        <position position="35"/>
    </location>
    <ligand>
        <name>NAD(+)</name>
        <dbReference type="ChEBI" id="CHEBI:57540"/>
    </ligand>
</feature>
<dbReference type="RefSeq" id="WP_066863578.1">
    <property type="nucleotide sequence ID" value="NZ_CABKVV010000013.1"/>
</dbReference>
<feature type="binding site" evidence="4">
    <location>
        <position position="231"/>
    </location>
    <ligand>
        <name>NAD(+)</name>
        <dbReference type="ChEBI" id="CHEBI:57540"/>
    </ligand>
</feature>
<feature type="domain" description="Deacetylase sirtuin-type" evidence="6">
    <location>
        <begin position="1"/>
        <end position="242"/>
    </location>
</feature>
<dbReference type="Proteomes" id="UP001524473">
    <property type="component" value="Unassembled WGS sequence"/>
</dbReference>
<dbReference type="GeneID" id="90532313"/>
<evidence type="ECO:0000259" key="6">
    <source>
        <dbReference type="PROSITE" id="PS50305"/>
    </source>
</evidence>
<feature type="binding site" evidence="4 5">
    <location>
        <position position="150"/>
    </location>
    <ligand>
        <name>Zn(2+)</name>
        <dbReference type="ChEBI" id="CHEBI:29105"/>
    </ligand>
</feature>
<feature type="binding site" evidence="4">
    <location>
        <position position="191"/>
    </location>
    <ligand>
        <name>NAD(+)</name>
        <dbReference type="ChEBI" id="CHEBI:57540"/>
    </ligand>
</feature>
<feature type="binding site" evidence="4">
    <location>
        <position position="214"/>
    </location>
    <ligand>
        <name>NAD(+)</name>
        <dbReference type="ChEBI" id="CHEBI:57540"/>
    </ligand>
</feature>
<dbReference type="InterPro" id="IPR026591">
    <property type="entry name" value="Sirtuin_cat_small_dom_sf"/>
</dbReference>
<feature type="binding site" evidence="4">
    <location>
        <position position="103"/>
    </location>
    <ligand>
        <name>NAD(+)</name>
        <dbReference type="ChEBI" id="CHEBI:57540"/>
    </ligand>
</feature>
<feature type="binding site" evidence="4">
    <location>
        <position position="34"/>
    </location>
    <ligand>
        <name>nicotinamide</name>
        <dbReference type="ChEBI" id="CHEBI:17154"/>
    </ligand>
</feature>
<feature type="binding site" evidence="4">
    <location>
        <position position="106"/>
    </location>
    <ligand>
        <name>nicotinamide</name>
        <dbReference type="ChEBI" id="CHEBI:17154"/>
    </ligand>
</feature>